<organism evidence="2 3">
    <name type="scientific">Clydaea vesicula</name>
    <dbReference type="NCBI Taxonomy" id="447962"/>
    <lineage>
        <taxon>Eukaryota</taxon>
        <taxon>Fungi</taxon>
        <taxon>Fungi incertae sedis</taxon>
        <taxon>Chytridiomycota</taxon>
        <taxon>Chytridiomycota incertae sedis</taxon>
        <taxon>Chytridiomycetes</taxon>
        <taxon>Lobulomycetales</taxon>
        <taxon>Lobulomycetaceae</taxon>
        <taxon>Clydaea</taxon>
    </lineage>
</organism>
<keyword evidence="3" id="KW-1185">Reference proteome</keyword>
<feature type="non-terminal residue" evidence="2">
    <location>
        <position position="376"/>
    </location>
</feature>
<feature type="compositionally biased region" description="Polar residues" evidence="1">
    <location>
        <begin position="215"/>
        <end position="225"/>
    </location>
</feature>
<evidence type="ECO:0008006" key="4">
    <source>
        <dbReference type="Google" id="ProtNLM"/>
    </source>
</evidence>
<evidence type="ECO:0000313" key="2">
    <source>
        <dbReference type="EMBL" id="KAJ3202891.1"/>
    </source>
</evidence>
<feature type="non-terminal residue" evidence="2">
    <location>
        <position position="1"/>
    </location>
</feature>
<feature type="compositionally biased region" description="Basic and acidic residues" evidence="1">
    <location>
        <begin position="244"/>
        <end position="256"/>
    </location>
</feature>
<dbReference type="SUPFAM" id="SSF56808">
    <property type="entry name" value="Ribosomal protein L1"/>
    <property type="match status" value="1"/>
</dbReference>
<sequence length="376" mass="43093">IPNNIHPDNPSVCLITKDPQSEYKELILGNKDFPYIKKVQGVGKLGKKFSSPQEKRQLCDEYDLFLADERILPMLPKILGKKFFETKKVPVAVNIKNLKNLKEELDNAFNCTLLHINTGTLISVKIGLSSHTQEQVLENILKSIDQILKKIPFGIENIHSIALKTSTSPSLPIWTSSFEPLSEVEQKIKLENELKEKKELERKLKKSEKKNQNKVTENSVEQVSIETKKEEVEVEATDSKKRKLPDAQEKEETESKKVKKVTVIQEKNATKQVINEEKKIQVKKVEEEKKKIGEKKNQTTTITENKEKSEIIVQKPKKKKSNKKNKSTYVFSYPVWPAKTNGLVPPSSQTTRTELREYSVAWGYGSWHSFHVVYPG</sequence>
<dbReference type="Gene3D" id="3.40.50.790">
    <property type="match status" value="1"/>
</dbReference>
<gene>
    <name evidence="2" type="ORF">HK099_001702</name>
</gene>
<dbReference type="AlphaFoldDB" id="A0AAD5TVH6"/>
<accession>A0AAD5TVH6</accession>
<dbReference type="Proteomes" id="UP001211065">
    <property type="component" value="Unassembled WGS sequence"/>
</dbReference>
<dbReference type="InterPro" id="IPR023674">
    <property type="entry name" value="Ribosomal_uL1-like"/>
</dbReference>
<dbReference type="EMBL" id="JADGJW010001506">
    <property type="protein sequence ID" value="KAJ3202891.1"/>
    <property type="molecule type" value="Genomic_DNA"/>
</dbReference>
<dbReference type="CDD" id="cd00403">
    <property type="entry name" value="Ribosomal_L1"/>
    <property type="match status" value="1"/>
</dbReference>
<comment type="caution">
    <text evidence="2">The sequence shown here is derived from an EMBL/GenBank/DDBJ whole genome shotgun (WGS) entry which is preliminary data.</text>
</comment>
<proteinExistence type="predicted"/>
<feature type="region of interest" description="Disordered" evidence="1">
    <location>
        <begin position="202"/>
        <end position="256"/>
    </location>
</feature>
<protein>
    <recommendedName>
        <fullName evidence="4">Ribosomal protein L1</fullName>
    </recommendedName>
</protein>
<name>A0AAD5TVH6_9FUNG</name>
<evidence type="ECO:0000313" key="3">
    <source>
        <dbReference type="Proteomes" id="UP001211065"/>
    </source>
</evidence>
<reference evidence="2" key="1">
    <citation type="submission" date="2020-05" db="EMBL/GenBank/DDBJ databases">
        <title>Phylogenomic resolution of chytrid fungi.</title>
        <authorList>
            <person name="Stajich J.E."/>
            <person name="Amses K."/>
            <person name="Simmons R."/>
            <person name="Seto K."/>
            <person name="Myers J."/>
            <person name="Bonds A."/>
            <person name="Quandt C.A."/>
            <person name="Barry K."/>
            <person name="Liu P."/>
            <person name="Grigoriev I."/>
            <person name="Longcore J.E."/>
            <person name="James T.Y."/>
        </authorList>
    </citation>
    <scope>NUCLEOTIDE SEQUENCE</scope>
    <source>
        <strain evidence="2">JEL0476</strain>
    </source>
</reference>
<dbReference type="InterPro" id="IPR016095">
    <property type="entry name" value="Ribosomal_uL1_3-a/b-sand"/>
</dbReference>
<evidence type="ECO:0000256" key="1">
    <source>
        <dbReference type="SAM" id="MobiDB-lite"/>
    </source>
</evidence>
<dbReference type="InterPro" id="IPR028364">
    <property type="entry name" value="Ribosomal_uL1/biogenesis"/>
</dbReference>
<dbReference type="Pfam" id="PF00687">
    <property type="entry name" value="Ribosomal_L1"/>
    <property type="match status" value="1"/>
</dbReference>